<feature type="region of interest" description="Disordered" evidence="2">
    <location>
        <begin position="32"/>
        <end position="73"/>
    </location>
</feature>
<dbReference type="PANTHER" id="PTHR32305">
    <property type="match status" value="1"/>
</dbReference>
<organism evidence="4 5">
    <name type="scientific">Planomonospora corallina</name>
    <dbReference type="NCBI Taxonomy" id="1806052"/>
    <lineage>
        <taxon>Bacteria</taxon>
        <taxon>Bacillati</taxon>
        <taxon>Actinomycetota</taxon>
        <taxon>Actinomycetes</taxon>
        <taxon>Streptosporangiales</taxon>
        <taxon>Streptosporangiaceae</taxon>
        <taxon>Planomonospora</taxon>
    </lineage>
</organism>
<evidence type="ECO:0000259" key="3">
    <source>
        <dbReference type="Pfam" id="PF25023"/>
    </source>
</evidence>
<dbReference type="Pfam" id="PF25023">
    <property type="entry name" value="TEN_YD-shell"/>
    <property type="match status" value="1"/>
</dbReference>
<reference evidence="5" key="1">
    <citation type="journal article" date="2019" name="Int. J. Syst. Evol. Microbiol.">
        <title>The Global Catalogue of Microorganisms (GCM) 10K type strain sequencing project: providing services to taxonomists for standard genome sequencing and annotation.</title>
        <authorList>
            <consortium name="The Broad Institute Genomics Platform"/>
            <consortium name="The Broad Institute Genome Sequencing Center for Infectious Disease"/>
            <person name="Wu L."/>
            <person name="Ma J."/>
        </authorList>
    </citation>
    <scope>NUCLEOTIDE SEQUENCE [LARGE SCALE GENOMIC DNA]</scope>
    <source>
        <strain evidence="5">TBRC 4489</strain>
    </source>
</reference>
<sequence length="2037" mass="216938">MRVWLTAAIVMVAMSVLVSGIGVPDDLVRRAAAAPDAPEPEPSVDGRAVPAPKAAEGAEEKDPKVTPAPPVWPKAGSAEVEIRAGLERAADLPVRVGASGTATGAAKVRVRTLDAETVRRLGGVGLAARIERADGSAAPGTVRAEFSYGGFRNAFGGNLASRLQLVRLPACALTSPRPKGCVVRPQYVQARNDLKRGVLVADVQIGRAAPATSAAPPKGDAKAAVRARAEQAAAEQLAAGSVYLLASGLTGPDGNFGATDLKPSGTWQAGTSGGSFSYDYPLPEAPSPVGNGPGLSLQYDASSVDGQGDWTNNQSGVVGAGWELNAGFIERKYRRCTVDNAYDWETGELIWEARELGTAGRAVCWESPDENDNDATTNDYTQSELVLNIGGRSASIVKDRVSGAWKTVPDFGWKIEQLAGGADGQAYWKVTSAEGQVSRFGYRRDAQWQLPYVANQRGEPCWERYFNDDIPPTCTGVWRWNLDQSIDANENVVDYTYDKETNYFCLPSCRHEVYRVLPYDRGGALAKVEWGHNTQVAGSSPTARTVFTTADRGGVDVPADLLCATAQGCANDAIAFYSTRKLTSVLTEAAGPDGAWNHVTRLDFDHEWVYTRTDFGAPYDPVLWLDSVRQTGLAGDEPITLPATDFDAVMLAGKMVYDDMSDWTDLLSWRMVPRIAAIANGMGGRIEVAYGQAAPCSGGRGRDGSDYFADKAGDCYDVDASIEGNEAWTRYFKQLATKVTERDLVAGSPDMVHAYEYLDGPGWASPVEYAEPGLSPPSTDWRGYGTVRTVRGSGSDPDGYTVTSDTFLRGLGTPVKDFEGGTVIDARALQGQLLQEQTWKVTSLGPRAYAEAESTRYEYAVVATGTGPGVQDPAFVHRTRERTREQVTGGGWRWTEQRTAYNADGLPSKVNDYGDVSTAADNTCTTTTYARNTASGQWFTSLPSTVETRTGDDCSGGQVISRTVTLYDGGTDPAANAPSDGNATETRNHVSATGVSVTKATFDDYGRPLTSTDPLGKTTTTAYSPATGWPHTGVTVTNPLGHTVTTRSSHLSGLPALLTDANGRRYEIDYDALGRTTALWGPGEPRSGGTPSATVSYDVPGDAPARTTMRKLLSGTGNGARYLTTHSYDDGLGRTREVQAASPAGGRIVTATVYDARGLTRAVTQPLHNGDEPGSGLLNPALSSVPQWSETLHDSLERPTAVIDRHLDRELRRTTTAYPGADRTEVIPPVGGRTVTVTDAADRPVRTEEWKDGSVHHDTHYGYDAAGRLSKITDANGNVRTFTYDWLGRRTAATDPDSGSSSTGYDAAGRIAWTVNGNGTRISYSYDALGRRTAQWVGEAGTGTKAAEWTYDTVAKGQPTSATRYVGGHAYTDTVTGYDHTYRPTGTKLTIPAAEGALAGEYVFTAAYDRAGNPTEQTMPAVGGLTAEKLAFSYTDLGLPESLTSDHGGGTTYVKDTAYTATARPAERSYGAGGQVKRAFTWDAATGWLARLTTTAKAGTTAAAAQDDHYTYNAGGQITRILDAASAVPGTHDGQSECFTYDGLDRLTKAFTTTGSSCETGPDTKGPDPYDQSYAYDAIGNLTSLTDGGAAATYGYPAAGPAAVRPNAVTSVTRPGGRTDTYGYDDAGQLTHRTVDGKQGTFTWNPLGQLDKAVIDGAETSMVYDADGERLIRRDPDGSRTLYLGGMEVRSAGGQVTATRYYTGPDGSTVAMRDVSGVKWLASGLHGSAQLAIDDVTGEVSRERYLPYGQRRGVDDLPFTDRGFLGKTEDASTGLTHLSARYYDPSIARFISPDPLLNLDKPQWINPYGYAGNDPIGASDPTGLRPDTPTGKADPCAKPSSRTCKLQRKHQAEAAANAAKAEVDRQFKLMLDAVLALAKIAADELGITAGIQCFTTGNVGACGDTALNILGSLAGGLAGKLATKYALPWKWKKAYELGKKVWKHAGDAIGAFKNWLAAKDKLKAAEKAKEAAQKALRPVGSVFESIDDVMANPLLLENLTPAQAEAVLKGTPGWKVEKLRRGSAKGRGWMFREYKDG</sequence>
<comment type="caution">
    <text evidence="4">The sequence shown here is derived from an EMBL/GenBank/DDBJ whole genome shotgun (WGS) entry which is preliminary data.</text>
</comment>
<feature type="compositionally biased region" description="Polar residues" evidence="2">
    <location>
        <begin position="979"/>
        <end position="999"/>
    </location>
</feature>
<feature type="region of interest" description="Disordered" evidence="2">
    <location>
        <begin position="1816"/>
        <end position="1843"/>
    </location>
</feature>
<dbReference type="PANTHER" id="PTHR32305:SF17">
    <property type="entry name" value="TRNA NUCLEASE WAPA"/>
    <property type="match status" value="1"/>
</dbReference>
<protein>
    <submittedName>
        <fullName evidence="4">RHS repeat-associated core domain-containing protein</fullName>
    </submittedName>
</protein>
<name>A0ABV8IC23_9ACTN</name>
<dbReference type="InterPro" id="IPR006530">
    <property type="entry name" value="YD"/>
</dbReference>
<dbReference type="Proteomes" id="UP001595850">
    <property type="component" value="Unassembled WGS sequence"/>
</dbReference>
<evidence type="ECO:0000256" key="1">
    <source>
        <dbReference type="ARBA" id="ARBA00022737"/>
    </source>
</evidence>
<keyword evidence="1" id="KW-0677">Repeat</keyword>
<feature type="region of interest" description="Disordered" evidence="2">
    <location>
        <begin position="970"/>
        <end position="1024"/>
    </location>
</feature>
<evidence type="ECO:0000313" key="5">
    <source>
        <dbReference type="Proteomes" id="UP001595850"/>
    </source>
</evidence>
<evidence type="ECO:0000313" key="4">
    <source>
        <dbReference type="EMBL" id="MFC4060623.1"/>
    </source>
</evidence>
<dbReference type="NCBIfam" id="TIGR01643">
    <property type="entry name" value="YD_repeat_2x"/>
    <property type="match status" value="2"/>
</dbReference>
<dbReference type="NCBIfam" id="TIGR03696">
    <property type="entry name" value="Rhs_assc_core"/>
    <property type="match status" value="1"/>
</dbReference>
<feature type="compositionally biased region" description="Polar residues" evidence="2">
    <location>
        <begin position="1009"/>
        <end position="1024"/>
    </location>
</feature>
<keyword evidence="5" id="KW-1185">Reference proteome</keyword>
<dbReference type="InterPro" id="IPR056823">
    <property type="entry name" value="TEN-like_YD-shell"/>
</dbReference>
<proteinExistence type="predicted"/>
<accession>A0ABV8IC23</accession>
<gene>
    <name evidence="4" type="ORF">ACFOWE_20155</name>
</gene>
<feature type="region of interest" description="Disordered" evidence="2">
    <location>
        <begin position="1078"/>
        <end position="1101"/>
    </location>
</feature>
<dbReference type="Pfam" id="PF05593">
    <property type="entry name" value="RHS_repeat"/>
    <property type="match status" value="2"/>
</dbReference>
<dbReference type="RefSeq" id="WP_377290046.1">
    <property type="nucleotide sequence ID" value="NZ_JBHSBM010000023.1"/>
</dbReference>
<dbReference type="InterPro" id="IPR031325">
    <property type="entry name" value="RHS_repeat"/>
</dbReference>
<feature type="non-terminal residue" evidence="4">
    <location>
        <position position="2037"/>
    </location>
</feature>
<dbReference type="InterPro" id="IPR050708">
    <property type="entry name" value="T6SS_VgrG/RHS"/>
</dbReference>
<dbReference type="EMBL" id="JBHSBM010000023">
    <property type="protein sequence ID" value="MFC4060623.1"/>
    <property type="molecule type" value="Genomic_DNA"/>
</dbReference>
<evidence type="ECO:0000256" key="2">
    <source>
        <dbReference type="SAM" id="MobiDB-lite"/>
    </source>
</evidence>
<dbReference type="Gene3D" id="2.180.10.10">
    <property type="entry name" value="RHS repeat-associated core"/>
    <property type="match status" value="2"/>
</dbReference>
<dbReference type="InterPro" id="IPR022385">
    <property type="entry name" value="Rhs_assc_core"/>
</dbReference>
<feature type="domain" description="Teneurin-like YD-shell" evidence="3">
    <location>
        <begin position="1572"/>
        <end position="1816"/>
    </location>
</feature>